<reference evidence="5 6" key="1">
    <citation type="journal article" date="2013" name="Nature">
        <title>Insights into bilaterian evolution from three spiralian genomes.</title>
        <authorList>
            <person name="Simakov O."/>
            <person name="Marletaz F."/>
            <person name="Cho S.J."/>
            <person name="Edsinger-Gonzales E."/>
            <person name="Havlak P."/>
            <person name="Hellsten U."/>
            <person name="Kuo D.H."/>
            <person name="Larsson T."/>
            <person name="Lv J."/>
            <person name="Arendt D."/>
            <person name="Savage R."/>
            <person name="Osoegawa K."/>
            <person name="de Jong P."/>
            <person name="Grimwood J."/>
            <person name="Chapman J.A."/>
            <person name="Shapiro H."/>
            <person name="Aerts A."/>
            <person name="Otillar R.P."/>
            <person name="Terry A.Y."/>
            <person name="Boore J.L."/>
            <person name="Grigoriev I.V."/>
            <person name="Lindberg D.R."/>
            <person name="Seaver E.C."/>
            <person name="Weisblat D.A."/>
            <person name="Putnam N.H."/>
            <person name="Rokhsar D.S."/>
        </authorList>
    </citation>
    <scope>NUCLEOTIDE SEQUENCE [LARGE SCALE GENOMIC DNA]</scope>
</reference>
<dbReference type="SUPFAM" id="SSF50965">
    <property type="entry name" value="Galactose oxidase, central domain"/>
    <property type="match status" value="1"/>
</dbReference>
<name>V4A665_LOTGI</name>
<evidence type="ECO:0000313" key="6">
    <source>
        <dbReference type="Proteomes" id="UP000030746"/>
    </source>
</evidence>
<dbReference type="CTD" id="20232501"/>
<dbReference type="GeneID" id="20232501"/>
<keyword evidence="6" id="KW-1185">Reference proteome</keyword>
<feature type="non-terminal residue" evidence="5">
    <location>
        <position position="1"/>
    </location>
</feature>
<organism evidence="5 6">
    <name type="scientific">Lottia gigantea</name>
    <name type="common">Giant owl limpet</name>
    <dbReference type="NCBI Taxonomy" id="225164"/>
    <lineage>
        <taxon>Eukaryota</taxon>
        <taxon>Metazoa</taxon>
        <taxon>Spiralia</taxon>
        <taxon>Lophotrochozoa</taxon>
        <taxon>Mollusca</taxon>
        <taxon>Gastropoda</taxon>
        <taxon>Patellogastropoda</taxon>
        <taxon>Lottioidea</taxon>
        <taxon>Lottiidae</taxon>
        <taxon>Lottia</taxon>
    </lineage>
</organism>
<dbReference type="SUPFAM" id="SSF117281">
    <property type="entry name" value="Kelch motif"/>
    <property type="match status" value="1"/>
</dbReference>
<keyword evidence="2" id="KW-0677">Repeat</keyword>
<dbReference type="HOGENOM" id="CLU_030914_0_0_1"/>
<dbReference type="InterPro" id="IPR015915">
    <property type="entry name" value="Kelch-typ_b-propeller"/>
</dbReference>
<dbReference type="InterPro" id="IPR052125">
    <property type="entry name" value="KLHDC10"/>
</dbReference>
<dbReference type="RefSeq" id="XP_009060450.1">
    <property type="nucleotide sequence ID" value="XM_009062202.1"/>
</dbReference>
<dbReference type="GO" id="GO:0032874">
    <property type="term" value="P:positive regulation of stress-activated MAPK cascade"/>
    <property type="evidence" value="ECO:0007669"/>
    <property type="project" value="TreeGrafter"/>
</dbReference>
<dbReference type="Proteomes" id="UP000030746">
    <property type="component" value="Unassembled WGS sequence"/>
</dbReference>
<evidence type="ECO:0000256" key="1">
    <source>
        <dbReference type="ARBA" id="ARBA00022441"/>
    </source>
</evidence>
<dbReference type="STRING" id="225164.V4A665"/>
<dbReference type="PANTHER" id="PTHR46428">
    <property type="entry name" value="KELCH DOMAIN-CONTAINING PROTEIN 10"/>
    <property type="match status" value="1"/>
</dbReference>
<dbReference type="Pfam" id="PF01344">
    <property type="entry name" value="Kelch_1"/>
    <property type="match status" value="1"/>
</dbReference>
<proteinExistence type="inferred from homology"/>
<comment type="similarity">
    <text evidence="3">Belongs to the KLHDC10 family.</text>
</comment>
<dbReference type="OrthoDB" id="7676067at2759"/>
<dbReference type="OMA" id="IHKHYLY"/>
<dbReference type="KEGG" id="lgi:LOTGIDRAFT_125466"/>
<evidence type="ECO:0000256" key="3">
    <source>
        <dbReference type="ARBA" id="ARBA00038487"/>
    </source>
</evidence>
<evidence type="ECO:0000256" key="2">
    <source>
        <dbReference type="ARBA" id="ARBA00022737"/>
    </source>
</evidence>
<gene>
    <name evidence="5" type="ORF">LOTGIDRAFT_125466</name>
</gene>
<sequence length="354" mass="40772">PDERSGHRIVVTDANLYSIGGYNPNFWDEHNDETTYYPLFRELWKFNFATRLWTQLETQSTMPYELASHTVVLDRCNMLMFGGTAIPFGESNSNDLNVCNLSTASWKLYTCYGDLPTKKYGHAMSMQDDLVFVVGGTSGYRYNMDVHQLNLKTLKWTQLSGKEYKSAHPESRYRHEIVYRDRELYLIGGGTAIEQYSLDKIPVFHTVNLKWKELKTKPDPIKGFPAPRKCHSCMKLNNEIYICGGLLDRKIADDIWKLNLVTIQWTKLSAFLPQPVYFHAASVTSLGCMYIFGGVSKIDVERTNGLYKIWLKIPPLTEMCWQLLCDTIDMKYINSEKLLDMGVPSLFVDRLSTL</sequence>
<protein>
    <recommendedName>
        <fullName evidence="4">Kelch domain-containing protein 10</fullName>
    </recommendedName>
</protein>
<evidence type="ECO:0000313" key="5">
    <source>
        <dbReference type="EMBL" id="ESO88776.1"/>
    </source>
</evidence>
<keyword evidence="1" id="KW-0880">Kelch repeat</keyword>
<dbReference type="Pfam" id="PF24681">
    <property type="entry name" value="Kelch_KLHDC2_KLHL20_DRC7"/>
    <property type="match status" value="1"/>
</dbReference>
<dbReference type="InterPro" id="IPR011043">
    <property type="entry name" value="Gal_Oxase/kelch_b-propeller"/>
</dbReference>
<dbReference type="Gene3D" id="2.120.10.80">
    <property type="entry name" value="Kelch-type beta propeller"/>
    <property type="match status" value="2"/>
</dbReference>
<evidence type="ECO:0000256" key="4">
    <source>
        <dbReference type="ARBA" id="ARBA00041041"/>
    </source>
</evidence>
<dbReference type="PANTHER" id="PTHR46428:SF1">
    <property type="entry name" value="KELCH DOMAIN-CONTAINING PROTEIN 10"/>
    <property type="match status" value="1"/>
</dbReference>
<dbReference type="InterPro" id="IPR006652">
    <property type="entry name" value="Kelch_1"/>
</dbReference>
<dbReference type="EMBL" id="KB202620">
    <property type="protein sequence ID" value="ESO88776.1"/>
    <property type="molecule type" value="Genomic_DNA"/>
</dbReference>
<dbReference type="AlphaFoldDB" id="V4A665"/>
<accession>V4A665</accession>